<dbReference type="InterPro" id="IPR037923">
    <property type="entry name" value="HTH-like"/>
</dbReference>
<dbReference type="Gene3D" id="1.10.10.60">
    <property type="entry name" value="Homeodomain-like"/>
    <property type="match status" value="1"/>
</dbReference>
<accession>A0A370UBU5</accession>
<evidence type="ECO:0000259" key="5">
    <source>
        <dbReference type="PROSITE" id="PS01124"/>
    </source>
</evidence>
<sequence>MDTVQHFSSPDRAISLIAGHYQSFEFERHYHLDYHFGLITKGQQQFMCAGERHRVGPGDIVVMPPDTLHDGSPAMQSGYHSHIFVVEPDWLSGFLAAPHFASELSFGNIVLKDPTIFAHLRSAHQSLRMGNLSQLAQDCLPYESFAPLVSRYGQAKQPQEKCLGRMTLRKLRDFLMANIAEPVRLTQLAELCDLSPTQFQRRFKSTVGMTPYAWFTRLRLEQALKLLKDQRSVTDVTFQVGFYDQAHFSKAFKQTFGLSPSEVR</sequence>
<proteinExistence type="predicted"/>
<name>A0A370UBU5_9GAMM</name>
<dbReference type="InterPro" id="IPR014710">
    <property type="entry name" value="RmlC-like_jellyroll"/>
</dbReference>
<keyword evidence="7" id="KW-1185">Reference proteome</keyword>
<evidence type="ECO:0000256" key="2">
    <source>
        <dbReference type="ARBA" id="ARBA00023125"/>
    </source>
</evidence>
<gene>
    <name evidence="6" type="ORF">DN730_06570</name>
</gene>
<organism evidence="6 7">
    <name type="scientific">Marinomonas piezotolerans</name>
    <dbReference type="NCBI Taxonomy" id="2213058"/>
    <lineage>
        <taxon>Bacteria</taxon>
        <taxon>Pseudomonadati</taxon>
        <taxon>Pseudomonadota</taxon>
        <taxon>Gammaproteobacteria</taxon>
        <taxon>Oceanospirillales</taxon>
        <taxon>Oceanospirillaceae</taxon>
        <taxon>Marinomonas</taxon>
    </lineage>
</organism>
<dbReference type="PANTHER" id="PTHR46796:SF11">
    <property type="entry name" value="TRANSCRIPTIONAL REGULATOR-RELATED"/>
    <property type="match status" value="1"/>
</dbReference>
<keyword evidence="2" id="KW-0238">DNA-binding</keyword>
<keyword evidence="1" id="KW-0805">Transcription regulation</keyword>
<evidence type="ECO:0000256" key="4">
    <source>
        <dbReference type="ARBA" id="ARBA00023163"/>
    </source>
</evidence>
<evidence type="ECO:0000256" key="3">
    <source>
        <dbReference type="ARBA" id="ARBA00023159"/>
    </source>
</evidence>
<dbReference type="GO" id="GO:0043565">
    <property type="term" value="F:sequence-specific DNA binding"/>
    <property type="evidence" value="ECO:0007669"/>
    <property type="project" value="InterPro"/>
</dbReference>
<dbReference type="GO" id="GO:0003700">
    <property type="term" value="F:DNA-binding transcription factor activity"/>
    <property type="evidence" value="ECO:0007669"/>
    <property type="project" value="InterPro"/>
</dbReference>
<dbReference type="OrthoDB" id="9809338at2"/>
<dbReference type="RefSeq" id="WP_115467303.1">
    <property type="nucleotide sequence ID" value="NZ_QKRA01000002.1"/>
</dbReference>
<keyword evidence="4" id="KW-0804">Transcription</keyword>
<dbReference type="PROSITE" id="PS00041">
    <property type="entry name" value="HTH_ARAC_FAMILY_1"/>
    <property type="match status" value="1"/>
</dbReference>
<evidence type="ECO:0000256" key="1">
    <source>
        <dbReference type="ARBA" id="ARBA00023015"/>
    </source>
</evidence>
<dbReference type="PRINTS" id="PR00032">
    <property type="entry name" value="HTHARAC"/>
</dbReference>
<dbReference type="SUPFAM" id="SSF46689">
    <property type="entry name" value="Homeodomain-like"/>
    <property type="match status" value="2"/>
</dbReference>
<evidence type="ECO:0000313" key="6">
    <source>
        <dbReference type="EMBL" id="RDL45270.1"/>
    </source>
</evidence>
<dbReference type="InterPro" id="IPR020449">
    <property type="entry name" value="Tscrpt_reg_AraC-type_HTH"/>
</dbReference>
<reference evidence="6 7" key="1">
    <citation type="submission" date="2018-06" db="EMBL/GenBank/DDBJ databases">
        <title>Marinomonas sp. YLB-05 draft genome sequence.</title>
        <authorList>
            <person name="Yu L."/>
            <person name="Tang X."/>
        </authorList>
    </citation>
    <scope>NUCLEOTIDE SEQUENCE [LARGE SCALE GENOMIC DNA]</scope>
    <source>
        <strain evidence="6 7">YLB-05</strain>
    </source>
</reference>
<dbReference type="SMART" id="SM00342">
    <property type="entry name" value="HTH_ARAC"/>
    <property type="match status" value="1"/>
</dbReference>
<dbReference type="Pfam" id="PF12833">
    <property type="entry name" value="HTH_18"/>
    <property type="match status" value="1"/>
</dbReference>
<dbReference type="InterPro" id="IPR018062">
    <property type="entry name" value="HTH_AraC-typ_CS"/>
</dbReference>
<dbReference type="InterPro" id="IPR009057">
    <property type="entry name" value="Homeodomain-like_sf"/>
</dbReference>
<dbReference type="Gene3D" id="2.60.120.10">
    <property type="entry name" value="Jelly Rolls"/>
    <property type="match status" value="1"/>
</dbReference>
<dbReference type="SUPFAM" id="SSF51215">
    <property type="entry name" value="Regulatory protein AraC"/>
    <property type="match status" value="1"/>
</dbReference>
<dbReference type="PROSITE" id="PS01124">
    <property type="entry name" value="HTH_ARAC_FAMILY_2"/>
    <property type="match status" value="1"/>
</dbReference>
<comment type="caution">
    <text evidence="6">The sequence shown here is derived from an EMBL/GenBank/DDBJ whole genome shotgun (WGS) entry which is preliminary data.</text>
</comment>
<dbReference type="EMBL" id="QKRA01000002">
    <property type="protein sequence ID" value="RDL45270.1"/>
    <property type="molecule type" value="Genomic_DNA"/>
</dbReference>
<feature type="domain" description="HTH araC/xylS-type" evidence="5">
    <location>
        <begin position="169"/>
        <end position="264"/>
    </location>
</feature>
<dbReference type="PANTHER" id="PTHR46796">
    <property type="entry name" value="HTH-TYPE TRANSCRIPTIONAL ACTIVATOR RHAS-RELATED"/>
    <property type="match status" value="1"/>
</dbReference>
<keyword evidence="3" id="KW-0010">Activator</keyword>
<dbReference type="AlphaFoldDB" id="A0A370UBU5"/>
<dbReference type="InterPro" id="IPR003313">
    <property type="entry name" value="AraC-bd"/>
</dbReference>
<evidence type="ECO:0000313" key="7">
    <source>
        <dbReference type="Proteomes" id="UP000254326"/>
    </source>
</evidence>
<dbReference type="Proteomes" id="UP000254326">
    <property type="component" value="Unassembled WGS sequence"/>
</dbReference>
<dbReference type="Pfam" id="PF02311">
    <property type="entry name" value="AraC_binding"/>
    <property type="match status" value="1"/>
</dbReference>
<dbReference type="InterPro" id="IPR050204">
    <property type="entry name" value="AraC_XylS_family_regulators"/>
</dbReference>
<dbReference type="InterPro" id="IPR018060">
    <property type="entry name" value="HTH_AraC"/>
</dbReference>
<protein>
    <submittedName>
        <fullName evidence="6">AraC family transcriptional regulator</fullName>
    </submittedName>
</protein>